<protein>
    <submittedName>
        <fullName evidence="1">Uncharacterized protein</fullName>
    </submittedName>
</protein>
<evidence type="ECO:0000313" key="2">
    <source>
        <dbReference type="Proteomes" id="UP000003402"/>
    </source>
</evidence>
<dbReference type="PATRIC" id="fig|992026.3.peg.1595"/>
<gene>
    <name evidence="1" type="ORF">HPNQ4099_1645</name>
</gene>
<dbReference type="AlphaFoldDB" id="J0IRP3"/>
<sequence>MIFSHRSLLDKLYPLISSEKLGGERYFILISQKTIFIKAINH</sequence>
<dbReference type="EMBL" id="AKNU01000006">
    <property type="protein sequence ID" value="EJB27807.1"/>
    <property type="molecule type" value="Genomic_DNA"/>
</dbReference>
<organism evidence="1 2">
    <name type="scientific">Helicobacter pylori NQ4099</name>
    <dbReference type="NCBI Taxonomy" id="992026"/>
    <lineage>
        <taxon>Bacteria</taxon>
        <taxon>Pseudomonadati</taxon>
        <taxon>Campylobacterota</taxon>
        <taxon>Epsilonproteobacteria</taxon>
        <taxon>Campylobacterales</taxon>
        <taxon>Helicobacteraceae</taxon>
        <taxon>Helicobacter</taxon>
    </lineage>
</organism>
<evidence type="ECO:0000313" key="1">
    <source>
        <dbReference type="EMBL" id="EJB27807.1"/>
    </source>
</evidence>
<comment type="caution">
    <text evidence="1">The sequence shown here is derived from an EMBL/GenBank/DDBJ whole genome shotgun (WGS) entry which is preliminary data.</text>
</comment>
<reference evidence="1 2" key="1">
    <citation type="journal article" date="2013" name="Pathog. Dis.">
        <title>Genome sequences of 65 Helicobacter pylori strains isolated from asymptomatic individuals and patients with gastric cancer, peptic ulcer disease, or gastritis.</title>
        <authorList>
            <person name="Blanchard T.G."/>
            <person name="Czinn S.J."/>
            <person name="Correa P."/>
            <person name="Nakazawa T."/>
            <person name="Keelan M."/>
            <person name="Morningstar L."/>
            <person name="Santana-Cruz I."/>
            <person name="Maroo A."/>
            <person name="McCracken C."/>
            <person name="Shefchek K."/>
            <person name="Daugherty S."/>
            <person name="Song Y."/>
            <person name="Fraser C.M."/>
            <person name="Fricke W.F."/>
        </authorList>
    </citation>
    <scope>NUCLEOTIDE SEQUENCE [LARGE SCALE GENOMIC DNA]</scope>
    <source>
        <strain evidence="1 2">NQ4099</strain>
    </source>
</reference>
<proteinExistence type="predicted"/>
<dbReference type="Proteomes" id="UP000003402">
    <property type="component" value="Unassembled WGS sequence"/>
</dbReference>
<accession>J0IRP3</accession>
<name>J0IRP3_HELPX</name>